<proteinExistence type="predicted"/>
<organism evidence="1 2">
    <name type="scientific">Marinobacterium nitratireducens</name>
    <dbReference type="NCBI Taxonomy" id="518897"/>
    <lineage>
        <taxon>Bacteria</taxon>
        <taxon>Pseudomonadati</taxon>
        <taxon>Pseudomonadota</taxon>
        <taxon>Gammaproteobacteria</taxon>
        <taxon>Oceanospirillales</taxon>
        <taxon>Oceanospirillaceae</taxon>
        <taxon>Marinobacterium</taxon>
    </lineage>
</organism>
<sequence>MNKTEARYQSEVLEPAVAAGTYRSARFEAVKLRLADRTFYTPDFQVVNDETGEIELHEVKGYWEDDARVKIKVAAAQFPEFRFIAVQHKKGEWIREAF</sequence>
<dbReference type="Proteomes" id="UP000599578">
    <property type="component" value="Unassembled WGS sequence"/>
</dbReference>
<dbReference type="Gene3D" id="3.40.91.30">
    <property type="match status" value="1"/>
</dbReference>
<reference evidence="1 2" key="1">
    <citation type="journal article" date="2014" name="Int. J. Syst. Evol. Microbiol.">
        <title>Complete genome sequence of Corynebacterium casei LMG S-19264T (=DSM 44701T), isolated from a smear-ripened cheese.</title>
        <authorList>
            <consortium name="US DOE Joint Genome Institute (JGI-PGF)"/>
            <person name="Walter F."/>
            <person name="Albersmeier A."/>
            <person name="Kalinowski J."/>
            <person name="Ruckert C."/>
        </authorList>
    </citation>
    <scope>NUCLEOTIDE SEQUENCE [LARGE SCALE GENOMIC DNA]</scope>
    <source>
        <strain evidence="1 2">CGMCC 1.7286</strain>
    </source>
</reference>
<accession>A0A917ZQY0</accession>
<dbReference type="EMBL" id="BMLT01000021">
    <property type="protein sequence ID" value="GGO89088.1"/>
    <property type="molecule type" value="Genomic_DNA"/>
</dbReference>
<dbReference type="AlphaFoldDB" id="A0A917ZQY0"/>
<protein>
    <recommendedName>
        <fullName evidence="3">DUF1064 domain-containing protein</fullName>
    </recommendedName>
</protein>
<keyword evidence="2" id="KW-1185">Reference proteome</keyword>
<evidence type="ECO:0000313" key="2">
    <source>
        <dbReference type="Proteomes" id="UP000599578"/>
    </source>
</evidence>
<comment type="caution">
    <text evidence="1">The sequence shown here is derived from an EMBL/GenBank/DDBJ whole genome shotgun (WGS) entry which is preliminary data.</text>
</comment>
<evidence type="ECO:0000313" key="1">
    <source>
        <dbReference type="EMBL" id="GGO89088.1"/>
    </source>
</evidence>
<name>A0A917ZQY0_9GAMM</name>
<evidence type="ECO:0008006" key="3">
    <source>
        <dbReference type="Google" id="ProtNLM"/>
    </source>
</evidence>
<dbReference type="RefSeq" id="WP_229722080.1">
    <property type="nucleotide sequence ID" value="NZ_BMLT01000021.1"/>
</dbReference>
<gene>
    <name evidence="1" type="ORF">GCM10011348_46020</name>
</gene>